<evidence type="ECO:0000256" key="1">
    <source>
        <dbReference type="SAM" id="MobiDB-lite"/>
    </source>
</evidence>
<accession>A0A164SHM1</accession>
<protein>
    <submittedName>
        <fullName evidence="2">Uncharacterized protein</fullName>
    </submittedName>
</protein>
<organism evidence="2 3">
    <name type="scientific">Sistotremastrum niveocremeum HHB9708</name>
    <dbReference type="NCBI Taxonomy" id="1314777"/>
    <lineage>
        <taxon>Eukaryota</taxon>
        <taxon>Fungi</taxon>
        <taxon>Dikarya</taxon>
        <taxon>Basidiomycota</taxon>
        <taxon>Agaricomycotina</taxon>
        <taxon>Agaricomycetes</taxon>
        <taxon>Sistotremastrales</taxon>
        <taxon>Sistotremastraceae</taxon>
        <taxon>Sertulicium</taxon>
        <taxon>Sertulicium niveocremeum</taxon>
    </lineage>
</organism>
<gene>
    <name evidence="2" type="ORF">SISNIDRAFT_487461</name>
</gene>
<evidence type="ECO:0000313" key="3">
    <source>
        <dbReference type="Proteomes" id="UP000076722"/>
    </source>
</evidence>
<name>A0A164SHM1_9AGAM</name>
<evidence type="ECO:0000313" key="2">
    <source>
        <dbReference type="EMBL" id="KZS91490.1"/>
    </source>
</evidence>
<proteinExistence type="predicted"/>
<feature type="compositionally biased region" description="Acidic residues" evidence="1">
    <location>
        <begin position="34"/>
        <end position="45"/>
    </location>
</feature>
<dbReference type="EMBL" id="KV419415">
    <property type="protein sequence ID" value="KZS91490.1"/>
    <property type="molecule type" value="Genomic_DNA"/>
</dbReference>
<feature type="region of interest" description="Disordered" evidence="1">
    <location>
        <begin position="15"/>
        <end position="68"/>
    </location>
</feature>
<keyword evidence="3" id="KW-1185">Reference proteome</keyword>
<sequence length="120" mass="13213">MYSLSRQQAILGNYWNVDPGDAQEEAADPNYGVDDGDDLEPEEVVDPVGEPVRDENGAAIGNEGDGEEDEAAWNLLEERVHWARGVIGNFDVMREDNQVGMNVYLEVLTLLETHAATLPV</sequence>
<dbReference type="OrthoDB" id="2686689at2759"/>
<dbReference type="AlphaFoldDB" id="A0A164SHM1"/>
<reference evidence="2 3" key="1">
    <citation type="journal article" date="2016" name="Mol. Biol. Evol.">
        <title>Comparative Genomics of Early-Diverging Mushroom-Forming Fungi Provides Insights into the Origins of Lignocellulose Decay Capabilities.</title>
        <authorList>
            <person name="Nagy L.G."/>
            <person name="Riley R."/>
            <person name="Tritt A."/>
            <person name="Adam C."/>
            <person name="Daum C."/>
            <person name="Floudas D."/>
            <person name="Sun H."/>
            <person name="Yadav J.S."/>
            <person name="Pangilinan J."/>
            <person name="Larsson K.H."/>
            <person name="Matsuura K."/>
            <person name="Barry K."/>
            <person name="Labutti K."/>
            <person name="Kuo R."/>
            <person name="Ohm R.A."/>
            <person name="Bhattacharya S.S."/>
            <person name="Shirouzu T."/>
            <person name="Yoshinaga Y."/>
            <person name="Martin F.M."/>
            <person name="Grigoriev I.V."/>
            <person name="Hibbett D.S."/>
        </authorList>
    </citation>
    <scope>NUCLEOTIDE SEQUENCE [LARGE SCALE GENOMIC DNA]</scope>
    <source>
        <strain evidence="2 3">HHB9708</strain>
    </source>
</reference>
<dbReference type="Proteomes" id="UP000076722">
    <property type="component" value="Unassembled WGS sequence"/>
</dbReference>